<evidence type="ECO:0000256" key="1">
    <source>
        <dbReference type="SAM" id="MobiDB-lite"/>
    </source>
</evidence>
<feature type="non-terminal residue" evidence="2">
    <location>
        <position position="1"/>
    </location>
</feature>
<gene>
    <name evidence="2" type="ORF">Tci_903012</name>
</gene>
<reference evidence="2" key="1">
    <citation type="journal article" date="2019" name="Sci. Rep.">
        <title>Draft genome of Tanacetum cinerariifolium, the natural source of mosquito coil.</title>
        <authorList>
            <person name="Yamashiro T."/>
            <person name="Shiraishi A."/>
            <person name="Satake H."/>
            <person name="Nakayama K."/>
        </authorList>
    </citation>
    <scope>NUCLEOTIDE SEQUENCE</scope>
</reference>
<feature type="compositionally biased region" description="Low complexity" evidence="1">
    <location>
        <begin position="19"/>
        <end position="30"/>
    </location>
</feature>
<proteinExistence type="predicted"/>
<organism evidence="2">
    <name type="scientific">Tanacetum cinerariifolium</name>
    <name type="common">Dalmatian daisy</name>
    <name type="synonym">Chrysanthemum cinerariifolium</name>
    <dbReference type="NCBI Taxonomy" id="118510"/>
    <lineage>
        <taxon>Eukaryota</taxon>
        <taxon>Viridiplantae</taxon>
        <taxon>Streptophyta</taxon>
        <taxon>Embryophyta</taxon>
        <taxon>Tracheophyta</taxon>
        <taxon>Spermatophyta</taxon>
        <taxon>Magnoliopsida</taxon>
        <taxon>eudicotyledons</taxon>
        <taxon>Gunneridae</taxon>
        <taxon>Pentapetalae</taxon>
        <taxon>asterids</taxon>
        <taxon>campanulids</taxon>
        <taxon>Asterales</taxon>
        <taxon>Asteraceae</taxon>
        <taxon>Asteroideae</taxon>
        <taxon>Anthemideae</taxon>
        <taxon>Anthemidinae</taxon>
        <taxon>Tanacetum</taxon>
    </lineage>
</organism>
<name>A0A699VA99_TANCI</name>
<dbReference type="EMBL" id="BKCJ011409991">
    <property type="protein sequence ID" value="GFD31043.1"/>
    <property type="molecule type" value="Genomic_DNA"/>
</dbReference>
<sequence length="52" mass="5459">GFRGYGSTIRPISIDDYEAAGTDDQATADGNVTDEDANPFPNVDGAELNVPE</sequence>
<protein>
    <submittedName>
        <fullName evidence="2">Uncharacterized protein</fullName>
    </submittedName>
</protein>
<comment type="caution">
    <text evidence="2">The sequence shown here is derived from an EMBL/GenBank/DDBJ whole genome shotgun (WGS) entry which is preliminary data.</text>
</comment>
<evidence type="ECO:0000313" key="2">
    <source>
        <dbReference type="EMBL" id="GFD31043.1"/>
    </source>
</evidence>
<feature type="region of interest" description="Disordered" evidence="1">
    <location>
        <begin position="1"/>
        <end position="52"/>
    </location>
</feature>
<dbReference type="AlphaFoldDB" id="A0A699VA99"/>
<accession>A0A699VA99</accession>